<dbReference type="SUPFAM" id="SSF50891">
    <property type="entry name" value="Cyclophilin-like"/>
    <property type="match status" value="1"/>
</dbReference>
<proteinExistence type="predicted"/>
<evidence type="ECO:0000256" key="2">
    <source>
        <dbReference type="SAM" id="MobiDB-lite"/>
    </source>
</evidence>
<dbReference type="GO" id="GO:0003755">
    <property type="term" value="F:peptidyl-prolyl cis-trans isomerase activity"/>
    <property type="evidence" value="ECO:0007669"/>
    <property type="project" value="InterPro"/>
</dbReference>
<evidence type="ECO:0000256" key="1">
    <source>
        <dbReference type="ARBA" id="ARBA00002388"/>
    </source>
</evidence>
<comment type="function">
    <text evidence="1">PPIases accelerate the folding of proteins. It catalyzes the cis-trans isomerization of proline imidic peptide bonds in oligopeptides.</text>
</comment>
<dbReference type="Gene3D" id="2.40.100.10">
    <property type="entry name" value="Cyclophilin-like"/>
    <property type="match status" value="1"/>
</dbReference>
<dbReference type="OrthoDB" id="5507614at2"/>
<dbReference type="InterPro" id="IPR044666">
    <property type="entry name" value="Cyclophilin_A-like"/>
</dbReference>
<protein>
    <submittedName>
        <fullName evidence="4">Peptidylprolyl isomerase</fullName>
    </submittedName>
</protein>
<dbReference type="Pfam" id="PF00160">
    <property type="entry name" value="Pro_isomerase"/>
    <property type="match status" value="1"/>
</dbReference>
<feature type="region of interest" description="Disordered" evidence="2">
    <location>
        <begin position="108"/>
        <end position="128"/>
    </location>
</feature>
<keyword evidence="5" id="KW-1185">Reference proteome</keyword>
<dbReference type="EMBL" id="CP041765">
    <property type="protein sequence ID" value="QDQ98836.1"/>
    <property type="molecule type" value="Genomic_DNA"/>
</dbReference>
<dbReference type="PANTHER" id="PTHR45625:SF3">
    <property type="entry name" value="PEPTIDYL-PROLYL CIS-TRANS ISOMERASE B-RELATED"/>
    <property type="match status" value="1"/>
</dbReference>
<evidence type="ECO:0000313" key="5">
    <source>
        <dbReference type="Proteomes" id="UP000317344"/>
    </source>
</evidence>
<feature type="region of interest" description="Disordered" evidence="2">
    <location>
        <begin position="1"/>
        <end position="22"/>
    </location>
</feature>
<dbReference type="InterPro" id="IPR002130">
    <property type="entry name" value="Cyclophilin-type_PPIase_dom"/>
</dbReference>
<gene>
    <name evidence="4" type="ORF">FO059_17670</name>
</gene>
<reference evidence="4 5" key="2">
    <citation type="submission" date="2019-07" db="EMBL/GenBank/DDBJ databases">
        <authorList>
            <person name="Huang Y."/>
        </authorList>
    </citation>
    <scope>NUCLEOTIDE SEQUENCE [LARGE SCALE GENOMIC DNA]</scope>
    <source>
        <strain evidence="4 5">HY188</strain>
    </source>
</reference>
<dbReference type="AlphaFoldDB" id="A0A516X6Z6"/>
<name>A0A516X6Z6_9ACTN</name>
<dbReference type="KEGG" id="toy:FO059_17670"/>
<accession>A0A516X6Z6</accession>
<dbReference type="PROSITE" id="PS50072">
    <property type="entry name" value="CSA_PPIASE_2"/>
    <property type="match status" value="1"/>
</dbReference>
<feature type="domain" description="PPIase cyclophilin-type" evidence="3">
    <location>
        <begin position="132"/>
        <end position="293"/>
    </location>
</feature>
<evidence type="ECO:0000313" key="4">
    <source>
        <dbReference type="EMBL" id="QDQ98836.1"/>
    </source>
</evidence>
<dbReference type="Proteomes" id="UP000317344">
    <property type="component" value="Chromosome"/>
</dbReference>
<organism evidence="4 5">
    <name type="scientific">Tomitella fengzijianii</name>
    <dbReference type="NCBI Taxonomy" id="2597660"/>
    <lineage>
        <taxon>Bacteria</taxon>
        <taxon>Bacillati</taxon>
        <taxon>Actinomycetota</taxon>
        <taxon>Actinomycetes</taxon>
        <taxon>Mycobacteriales</taxon>
        <taxon>Tomitella</taxon>
    </lineage>
</organism>
<keyword evidence="4" id="KW-0413">Isomerase</keyword>
<reference evidence="4 5" key="1">
    <citation type="submission" date="2019-07" db="EMBL/GenBank/DDBJ databases">
        <title>Tomitella cavernea sp. nov., an actinomycete isolated from soil.</title>
        <authorList>
            <person name="Cheng J."/>
        </authorList>
    </citation>
    <scope>NUCLEOTIDE SEQUENCE [LARGE SCALE GENOMIC DNA]</scope>
    <source>
        <strain evidence="4 5">HY188</strain>
    </source>
</reference>
<evidence type="ECO:0000259" key="3">
    <source>
        <dbReference type="PROSITE" id="PS50072"/>
    </source>
</evidence>
<dbReference type="PANTHER" id="PTHR45625">
    <property type="entry name" value="PEPTIDYL-PROLYL CIS-TRANS ISOMERASE-RELATED"/>
    <property type="match status" value="1"/>
</dbReference>
<sequence length="294" mass="29126">MPSPGRAGRGDRAGDRAGCGRCSRDGDDAGAVAYPALVTSGRWTSISRIAVAVSAAGLVLAGCGSSDGSSDAAAATSATGAAGATATTGASPTTAASGMCDFTASPQAAARNVHPPENPNPPSTGTVPLTLDTSVGAIGLTLDRAQAPCTVESMVSLAQQNYFDDTPCHRLTTQGIYVLQCGDPTGTGSGGPGYTVPDEFPQDLAPAEGMGSGTDVYPRGTVAMANTGRAHSGGSQFFLVYKDSPLPPEYTVFGTIDEAGLAVLDEVAAAGTKPGPGGMTAPNMQVQIVDAVVG</sequence>
<dbReference type="InterPro" id="IPR029000">
    <property type="entry name" value="Cyclophilin-like_dom_sf"/>
</dbReference>